<dbReference type="PROSITE" id="PS00141">
    <property type="entry name" value="ASP_PROTEASE"/>
    <property type="match status" value="1"/>
</dbReference>
<proteinExistence type="predicted"/>
<dbReference type="InterPro" id="IPR021109">
    <property type="entry name" value="Peptidase_aspartic_dom_sf"/>
</dbReference>
<dbReference type="GO" id="GO:0006508">
    <property type="term" value="P:proteolysis"/>
    <property type="evidence" value="ECO:0007669"/>
    <property type="project" value="InterPro"/>
</dbReference>
<reference evidence="1 2" key="1">
    <citation type="submission" date="2019-01" db="EMBL/GenBank/DDBJ databases">
        <title>Draft Genome and Complete Hox-Cluster Characterization of the Sterlet Sturgeon (Acipenser ruthenus).</title>
        <authorList>
            <person name="Wei Q."/>
        </authorList>
    </citation>
    <scope>NUCLEOTIDE SEQUENCE [LARGE SCALE GENOMIC DNA]</scope>
    <source>
        <strain evidence="1">WHYD16114868_AA</strain>
        <tissue evidence="1">Blood</tissue>
    </source>
</reference>
<dbReference type="SUPFAM" id="SSF50630">
    <property type="entry name" value="Acid proteases"/>
    <property type="match status" value="1"/>
</dbReference>
<dbReference type="InterPro" id="IPR001969">
    <property type="entry name" value="Aspartic_peptidase_AS"/>
</dbReference>
<protein>
    <recommendedName>
        <fullName evidence="3">Peptidase A2 domain-containing protein</fullName>
    </recommendedName>
</protein>
<evidence type="ECO:0008006" key="3">
    <source>
        <dbReference type="Google" id="ProtNLM"/>
    </source>
</evidence>
<dbReference type="GO" id="GO:0004190">
    <property type="term" value="F:aspartic-type endopeptidase activity"/>
    <property type="evidence" value="ECO:0007669"/>
    <property type="project" value="InterPro"/>
</dbReference>
<accession>A0A662YU00</accession>
<dbReference type="Proteomes" id="UP000289886">
    <property type="component" value="Unassembled WGS sequence"/>
</dbReference>
<evidence type="ECO:0000313" key="2">
    <source>
        <dbReference type="Proteomes" id="UP000289886"/>
    </source>
</evidence>
<name>A0A662YU00_ACIRT</name>
<gene>
    <name evidence="1" type="ORF">EOD39_10254</name>
</gene>
<dbReference type="Gene3D" id="2.40.70.10">
    <property type="entry name" value="Acid Proteases"/>
    <property type="match status" value="1"/>
</dbReference>
<dbReference type="CDD" id="cd00303">
    <property type="entry name" value="retropepsin_like"/>
    <property type="match status" value="1"/>
</dbReference>
<comment type="caution">
    <text evidence="1">The sequence shown here is derived from an EMBL/GenBank/DDBJ whole genome shotgun (WGS) entry which is preliminary data.</text>
</comment>
<sequence length="165" mass="18137">MGSSSDDEYLYTVYTINPKQPLTKTIVENTAIDVIVDSGASVSIMDETAYTKLQDKVQLQRANIKICTYGSRTALPLLGKFCTTVSNSTKIVPTVFYIAKGHYGLLLSCQTATELGLLKIINSVSHTTPKVHPPFLESLLTQHANIFEGIGKLKDFQVKSRTPCH</sequence>
<keyword evidence="2" id="KW-1185">Reference proteome</keyword>
<organism evidence="1 2">
    <name type="scientific">Acipenser ruthenus</name>
    <name type="common">Sterlet sturgeon</name>
    <dbReference type="NCBI Taxonomy" id="7906"/>
    <lineage>
        <taxon>Eukaryota</taxon>
        <taxon>Metazoa</taxon>
        <taxon>Chordata</taxon>
        <taxon>Craniata</taxon>
        <taxon>Vertebrata</taxon>
        <taxon>Euteleostomi</taxon>
        <taxon>Actinopterygii</taxon>
        <taxon>Chondrostei</taxon>
        <taxon>Acipenseriformes</taxon>
        <taxon>Acipenseridae</taxon>
        <taxon>Acipenser</taxon>
    </lineage>
</organism>
<dbReference type="EMBL" id="SCEB01000243">
    <property type="protein sequence ID" value="RXN00095.1"/>
    <property type="molecule type" value="Genomic_DNA"/>
</dbReference>
<evidence type="ECO:0000313" key="1">
    <source>
        <dbReference type="EMBL" id="RXN00095.1"/>
    </source>
</evidence>
<dbReference type="AlphaFoldDB" id="A0A662YU00"/>